<feature type="compositionally biased region" description="Basic and acidic residues" evidence="1">
    <location>
        <begin position="1"/>
        <end position="12"/>
    </location>
</feature>
<reference evidence="2 3" key="1">
    <citation type="submission" date="2017-08" db="EMBL/GenBank/DDBJ databases">
        <title>Acidophilic green algal genome provides insights into adaptation to an acidic environment.</title>
        <authorList>
            <person name="Hirooka S."/>
            <person name="Hirose Y."/>
            <person name="Kanesaki Y."/>
            <person name="Higuchi S."/>
            <person name="Fujiwara T."/>
            <person name="Onuma R."/>
            <person name="Era A."/>
            <person name="Ohbayashi R."/>
            <person name="Uzuka A."/>
            <person name="Nozaki H."/>
            <person name="Yoshikawa H."/>
            <person name="Miyagishima S.Y."/>
        </authorList>
    </citation>
    <scope>NUCLEOTIDE SEQUENCE [LARGE SCALE GENOMIC DNA]</scope>
    <source>
        <strain evidence="2 3">NIES-2499</strain>
    </source>
</reference>
<feature type="region of interest" description="Disordered" evidence="1">
    <location>
        <begin position="543"/>
        <end position="573"/>
    </location>
</feature>
<dbReference type="EMBL" id="BEGY01000121">
    <property type="protein sequence ID" value="GAX84298.1"/>
    <property type="molecule type" value="Genomic_DNA"/>
</dbReference>
<sequence>MNDNVVDNRDTAQLEDMGPAGPSSYLPPAAQAVMNAFKALLSAPRTKSDIKDFEKLLVNCDPADAVALAHSKDIWKLLFNCLAQVDNQWDLFGLLLNRLSLEPEGRVAAEESYQLRLAEIFISKSKTARGDKQIERLGSMACILALLSMESPEAKLVKWGKKLCTSVKDSLEKSQLKGSMMEAYTVLSVFIKLMYTATGSFLAKYIATTFINETPGGVHLLFRVAKRGLLEEELAGVPKIVAEKSLVILSKLNADAPDERMVPDLLEPLGLGVFLVRIGRECSWVQSQDIAITFLARLVFDQQHIDPDFLDRPEVVDMLRHILNCKSTALKLTGVAFISLCHASLFYQLVDNFEQTLTLLAAVPARTLKHVVWESGRGIWGMPFPMSLPASRALQDSDFLFSVADKVPEVMPRCLRQLLSLTMQRQVALCQGEQLGSEEEGAEIEEDQNDDANHRSDWGYTSAANGSDKEHKSIMQPENAVNAVNSMKDMEVVERRLTTASSTAQLPPHPPSRYPQSDEEASPAELVPELNVATENQQSAFPCSIPPSAPASFTAGASHEAQKSSEPSHQGALTVDSHSDAHFTHAFPSCDGASIREIIQSGAEPPSKTDDLPESLGFLRLDASSQQPAIAIGGNSIEGVAGLQPEVKRLLSEAEGVLLGGGGLPDRNRPKPTIRIKKSMVNAVLALKQMHEGGSAPVEGINGGLSAGTSSIDQKHDIMKMSRPLEDLPRAVQYQLPAVQHPLLDAVPTGRQQLPSREGTLLTTSCAGPPTSKRLRQPSSRHLVISSLPSQIGAHNELLEQGETHPVAKRLARHKSVGSQSQLLQEASQAIQLNSYPPGAPLSSSERKFGTEDIRELNSLLDGLYMKRDILGPRGHVLVKNMAEGAANISTIVFIRTYRLPHSATVGLDERLCILRARAQLVFDGIMAGESLDLLLPFSELLSAESGVVRRDLEAQAKMAGIPATSTEAAASLYTGGESIKYDSEHP</sequence>
<feature type="region of interest" description="Disordered" evidence="1">
    <location>
        <begin position="499"/>
        <end position="524"/>
    </location>
</feature>
<comment type="caution">
    <text evidence="2">The sequence shown here is derived from an EMBL/GenBank/DDBJ whole genome shotgun (WGS) entry which is preliminary data.</text>
</comment>
<protein>
    <submittedName>
        <fullName evidence="2">Uncharacterized protein</fullName>
    </submittedName>
</protein>
<keyword evidence="3" id="KW-1185">Reference proteome</keyword>
<evidence type="ECO:0000313" key="2">
    <source>
        <dbReference type="EMBL" id="GAX84298.1"/>
    </source>
</evidence>
<evidence type="ECO:0000256" key="1">
    <source>
        <dbReference type="SAM" id="MobiDB-lite"/>
    </source>
</evidence>
<organism evidence="2 3">
    <name type="scientific">Chlamydomonas eustigma</name>
    <dbReference type="NCBI Taxonomy" id="1157962"/>
    <lineage>
        <taxon>Eukaryota</taxon>
        <taxon>Viridiplantae</taxon>
        <taxon>Chlorophyta</taxon>
        <taxon>core chlorophytes</taxon>
        <taxon>Chlorophyceae</taxon>
        <taxon>CS clade</taxon>
        <taxon>Chlamydomonadales</taxon>
        <taxon>Chlamydomonadaceae</taxon>
        <taxon>Chlamydomonas</taxon>
    </lineage>
</organism>
<feature type="compositionally biased region" description="Acidic residues" evidence="1">
    <location>
        <begin position="437"/>
        <end position="450"/>
    </location>
</feature>
<evidence type="ECO:0000313" key="3">
    <source>
        <dbReference type="Proteomes" id="UP000232323"/>
    </source>
</evidence>
<feature type="region of interest" description="Disordered" evidence="1">
    <location>
        <begin position="1"/>
        <end position="21"/>
    </location>
</feature>
<name>A0A250XMJ9_9CHLO</name>
<dbReference type="Proteomes" id="UP000232323">
    <property type="component" value="Unassembled WGS sequence"/>
</dbReference>
<proteinExistence type="predicted"/>
<dbReference type="OrthoDB" id="10640231at2759"/>
<dbReference type="AlphaFoldDB" id="A0A250XMJ9"/>
<accession>A0A250XMJ9</accession>
<feature type="region of interest" description="Disordered" evidence="1">
    <location>
        <begin position="761"/>
        <end position="780"/>
    </location>
</feature>
<gene>
    <name evidence="2" type="ORF">CEUSTIGMA_g11720.t1</name>
</gene>
<feature type="region of interest" description="Disordered" evidence="1">
    <location>
        <begin position="437"/>
        <end position="474"/>
    </location>
</feature>